<dbReference type="InterPro" id="IPR001296">
    <property type="entry name" value="Glyco_trans_1"/>
</dbReference>
<dbReference type="AlphaFoldDB" id="A0A848L5T0"/>
<evidence type="ECO:0000313" key="5">
    <source>
        <dbReference type="Proteomes" id="UP000518300"/>
    </source>
</evidence>
<reference evidence="4 5" key="1">
    <citation type="submission" date="2020-04" db="EMBL/GenBank/DDBJ databases">
        <title>Draft genome of Pyxidicoccus fallax type strain.</title>
        <authorList>
            <person name="Whitworth D.E."/>
        </authorList>
    </citation>
    <scope>NUCLEOTIDE SEQUENCE [LARGE SCALE GENOMIC DNA]</scope>
    <source>
        <strain evidence="4 5">DSM 14698</strain>
    </source>
</reference>
<evidence type="ECO:0000313" key="4">
    <source>
        <dbReference type="EMBL" id="NMO13632.1"/>
    </source>
</evidence>
<dbReference type="SUPFAM" id="SSF53756">
    <property type="entry name" value="UDP-Glycosyltransferase/glycogen phosphorylase"/>
    <property type="match status" value="1"/>
</dbReference>
<keyword evidence="2" id="KW-0472">Membrane</keyword>
<evidence type="ECO:0000256" key="1">
    <source>
        <dbReference type="SAM" id="MobiDB-lite"/>
    </source>
</evidence>
<comment type="caution">
    <text evidence="4">The sequence shown here is derived from an EMBL/GenBank/DDBJ whole genome shotgun (WGS) entry which is preliminary data.</text>
</comment>
<dbReference type="Proteomes" id="UP000518300">
    <property type="component" value="Unassembled WGS sequence"/>
</dbReference>
<keyword evidence="4" id="KW-0808">Transferase</keyword>
<evidence type="ECO:0000259" key="3">
    <source>
        <dbReference type="Pfam" id="PF00534"/>
    </source>
</evidence>
<gene>
    <name evidence="4" type="ORF">HG543_01970</name>
</gene>
<evidence type="ECO:0000256" key="2">
    <source>
        <dbReference type="SAM" id="Phobius"/>
    </source>
</evidence>
<protein>
    <submittedName>
        <fullName evidence="4">Glycosyltransferase family 4 protein</fullName>
    </submittedName>
</protein>
<organism evidence="4 5">
    <name type="scientific">Pyxidicoccus fallax</name>
    <dbReference type="NCBI Taxonomy" id="394095"/>
    <lineage>
        <taxon>Bacteria</taxon>
        <taxon>Pseudomonadati</taxon>
        <taxon>Myxococcota</taxon>
        <taxon>Myxococcia</taxon>
        <taxon>Myxococcales</taxon>
        <taxon>Cystobacterineae</taxon>
        <taxon>Myxococcaceae</taxon>
        <taxon>Pyxidicoccus</taxon>
    </lineage>
</organism>
<dbReference type="PANTHER" id="PTHR45947">
    <property type="entry name" value="SULFOQUINOVOSYL TRANSFERASE SQD2"/>
    <property type="match status" value="1"/>
</dbReference>
<dbReference type="GO" id="GO:0016757">
    <property type="term" value="F:glycosyltransferase activity"/>
    <property type="evidence" value="ECO:0007669"/>
    <property type="project" value="InterPro"/>
</dbReference>
<dbReference type="CDD" id="cd03801">
    <property type="entry name" value="GT4_PimA-like"/>
    <property type="match status" value="1"/>
</dbReference>
<keyword evidence="2" id="KW-0812">Transmembrane</keyword>
<feature type="domain" description="Glycosyl transferase family 1" evidence="3">
    <location>
        <begin position="230"/>
        <end position="390"/>
    </location>
</feature>
<accession>A0A848L5T0</accession>
<dbReference type="RefSeq" id="WP_169342915.1">
    <property type="nucleotide sequence ID" value="NZ_JABBJJ010000006.1"/>
</dbReference>
<feature type="transmembrane region" description="Helical" evidence="2">
    <location>
        <begin position="70"/>
        <end position="96"/>
    </location>
</feature>
<name>A0A848L5T0_9BACT</name>
<dbReference type="EMBL" id="JABBJJ010000006">
    <property type="protein sequence ID" value="NMO13632.1"/>
    <property type="molecule type" value="Genomic_DNA"/>
</dbReference>
<proteinExistence type="predicted"/>
<dbReference type="Pfam" id="PF00534">
    <property type="entry name" value="Glycos_transf_1"/>
    <property type="match status" value="1"/>
</dbReference>
<dbReference type="InterPro" id="IPR050194">
    <property type="entry name" value="Glycosyltransferase_grp1"/>
</dbReference>
<feature type="region of interest" description="Disordered" evidence="1">
    <location>
        <begin position="432"/>
        <end position="466"/>
    </location>
</feature>
<keyword evidence="2" id="KW-1133">Transmembrane helix</keyword>
<dbReference type="PANTHER" id="PTHR45947:SF14">
    <property type="entry name" value="SLL1723 PROTEIN"/>
    <property type="match status" value="1"/>
</dbReference>
<keyword evidence="5" id="KW-1185">Reference proteome</keyword>
<dbReference type="Gene3D" id="3.40.50.2000">
    <property type="entry name" value="Glycogen Phosphorylase B"/>
    <property type="match status" value="2"/>
</dbReference>
<feature type="compositionally biased region" description="Basic and acidic residues" evidence="1">
    <location>
        <begin position="457"/>
        <end position="466"/>
    </location>
</feature>
<sequence>MKNSVIGRYRRVAYLVSWFPTVTETFILNELRELERLGMRIDVFPLLGRHGYVNHPGTESLVARAHYRRLFAWATFAAQVYWLLRAPGAYLAAWWMALWGNLRSPGFLARAFFVVPKAALFAREMQARGVEHVHAHWATHPALAAMVIQRLTGLTYSFTCHAHDIYVDRTMLREKLEAATFVVTISEFNRQLLGRLYGDAVREKVAVVRCGTDPRMFRPRARRTKLAAVPRLVCVASLRPYKGHPFLLEACRKLKERGRTFRLMLVGDGVERPRLEKLIAEAGLSEEVKLLGSRPHNEVAALVAQADVVVQPSIVASTGQMEGIPVSLMEALASEAPVVATRISAIPELIEHERTGLLVPEQDAGALADAIERLMMDRELATRLGREGRRHVLAHYSLRGNVRSLSELFLELRVPGPLDSPRKLLAAAREVVASSPRAVPTHQEPREPAGVGKRARRGDTRTAPRN</sequence>